<keyword evidence="7" id="KW-1185">Reference proteome</keyword>
<evidence type="ECO:0000313" key="7">
    <source>
        <dbReference type="Proteomes" id="UP000015462"/>
    </source>
</evidence>
<evidence type="ECO:0000259" key="4">
    <source>
        <dbReference type="Pfam" id="PF03446"/>
    </source>
</evidence>
<comment type="caution">
    <text evidence="6">The sequence shown here is derived from an EMBL/GenBank/DDBJ whole genome shotgun (WGS) entry which is preliminary data.</text>
</comment>
<dbReference type="GO" id="GO:0016491">
    <property type="term" value="F:oxidoreductase activity"/>
    <property type="evidence" value="ECO:0007669"/>
    <property type="project" value="UniProtKB-KW"/>
</dbReference>
<accession>A0AB33Z3Y4</accession>
<evidence type="ECO:0000256" key="3">
    <source>
        <dbReference type="PIRSR" id="PIRSR000103-1"/>
    </source>
</evidence>
<evidence type="ECO:0000256" key="1">
    <source>
        <dbReference type="ARBA" id="ARBA00023002"/>
    </source>
</evidence>
<protein>
    <submittedName>
        <fullName evidence="6">3-hydroxyisobutyrate dehydrogenase</fullName>
    </submittedName>
</protein>
<dbReference type="Gene3D" id="3.40.50.720">
    <property type="entry name" value="NAD(P)-binding Rossmann-like Domain"/>
    <property type="match status" value="1"/>
</dbReference>
<evidence type="ECO:0000259" key="5">
    <source>
        <dbReference type="Pfam" id="PF14833"/>
    </source>
</evidence>
<dbReference type="InterPro" id="IPR015815">
    <property type="entry name" value="HIBADH-related"/>
</dbReference>
<dbReference type="EMBL" id="ASHL01000001">
    <property type="protein sequence ID" value="EPD13857.1"/>
    <property type="molecule type" value="Genomic_DNA"/>
</dbReference>
<dbReference type="PIRSF" id="PIRSF000103">
    <property type="entry name" value="HIBADH"/>
    <property type="match status" value="1"/>
</dbReference>
<proteinExistence type="predicted"/>
<dbReference type="SUPFAM" id="SSF51735">
    <property type="entry name" value="NAD(P)-binding Rossmann-fold domains"/>
    <property type="match status" value="1"/>
</dbReference>
<dbReference type="SUPFAM" id="SSF48179">
    <property type="entry name" value="6-phosphogluconate dehydrogenase C-terminal domain-like"/>
    <property type="match status" value="1"/>
</dbReference>
<dbReference type="GO" id="GO:0050661">
    <property type="term" value="F:NADP binding"/>
    <property type="evidence" value="ECO:0007669"/>
    <property type="project" value="InterPro"/>
</dbReference>
<organism evidence="6 7">
    <name type="scientific">Cycloclasticus pugetii</name>
    <dbReference type="NCBI Taxonomy" id="34068"/>
    <lineage>
        <taxon>Bacteria</taxon>
        <taxon>Pseudomonadati</taxon>
        <taxon>Pseudomonadota</taxon>
        <taxon>Gammaproteobacteria</taxon>
        <taxon>Thiotrichales</taxon>
        <taxon>Piscirickettsiaceae</taxon>
        <taxon>Cycloclasticus</taxon>
    </lineage>
</organism>
<dbReference type="InterPro" id="IPR013328">
    <property type="entry name" value="6PGD_dom2"/>
</dbReference>
<dbReference type="PANTHER" id="PTHR43060:SF15">
    <property type="entry name" value="3-HYDROXYISOBUTYRATE DEHYDROGENASE-LIKE 1, MITOCHONDRIAL-RELATED"/>
    <property type="match status" value="1"/>
</dbReference>
<reference evidence="6 7" key="1">
    <citation type="journal article" date="2013" name="Genome Announc.">
        <title>Genome Sequence of the Pyrene- and Fluoranthene-Degrading Bacterium Cycloclasticus sp. Strain PY97M.</title>
        <authorList>
            <person name="Cui Z."/>
            <person name="Xu G."/>
            <person name="Li Q."/>
            <person name="Gao W."/>
            <person name="Zheng L."/>
        </authorList>
    </citation>
    <scope>NUCLEOTIDE SEQUENCE [LARGE SCALE GENOMIC DNA]</scope>
    <source>
        <strain evidence="6 7">PY97M</strain>
    </source>
</reference>
<gene>
    <name evidence="6" type="ORF">L196_00115</name>
</gene>
<dbReference type="RefSeq" id="WP_016389429.1">
    <property type="nucleotide sequence ID" value="NZ_KE646805.1"/>
</dbReference>
<dbReference type="InterPro" id="IPR036291">
    <property type="entry name" value="NAD(P)-bd_dom_sf"/>
</dbReference>
<sequence length="298" mass="31789">MTFKIAFIGLGAMGQAIVSRIIQAGHSVTVHDLSAQAVNATVEKGATALEQGVPLGSDKNLVFVSVSHADIMEKLICEEGGLLDGMDEGGIIVDLGTTPSGQCRQLAKLASAKGKVFLDAPVSGSTPWADAGTLAMMVGGEEQSYQRVRPILSSFANKIHYLGGSGNGQLLKLCHQLTFVSTITGISEAIALAEAHGLKAKMVLDVLADCVAPRHVIDFMLPMAENERFDQGRGTLKLGHKDLQAVKQSAEDVSLKLPLAEELLGYMDKAMKEGWQDADLFALVDMARDEFYATMKSR</sequence>
<dbReference type="Gene3D" id="1.10.1040.10">
    <property type="entry name" value="N-(1-d-carboxylethyl)-l-norvaline Dehydrogenase, domain 2"/>
    <property type="match status" value="1"/>
</dbReference>
<evidence type="ECO:0000256" key="2">
    <source>
        <dbReference type="ARBA" id="ARBA00023027"/>
    </source>
</evidence>
<feature type="active site" evidence="3">
    <location>
        <position position="172"/>
    </location>
</feature>
<feature type="domain" description="3-hydroxyisobutyrate dehydrogenase-like NAD-binding" evidence="5">
    <location>
        <begin position="166"/>
        <end position="285"/>
    </location>
</feature>
<dbReference type="Pfam" id="PF03446">
    <property type="entry name" value="NAD_binding_2"/>
    <property type="match status" value="1"/>
</dbReference>
<feature type="domain" description="6-phosphogluconate dehydrogenase NADP-binding" evidence="4">
    <location>
        <begin position="4"/>
        <end position="163"/>
    </location>
</feature>
<dbReference type="Pfam" id="PF14833">
    <property type="entry name" value="NAD_binding_11"/>
    <property type="match status" value="1"/>
</dbReference>
<keyword evidence="2" id="KW-0520">NAD</keyword>
<keyword evidence="1" id="KW-0560">Oxidoreductase</keyword>
<dbReference type="GO" id="GO:0051287">
    <property type="term" value="F:NAD binding"/>
    <property type="evidence" value="ECO:0007669"/>
    <property type="project" value="InterPro"/>
</dbReference>
<dbReference type="InterPro" id="IPR006115">
    <property type="entry name" value="6PGDH_NADP-bd"/>
</dbReference>
<dbReference type="InterPro" id="IPR029154">
    <property type="entry name" value="HIBADH-like_NADP-bd"/>
</dbReference>
<dbReference type="PANTHER" id="PTHR43060">
    <property type="entry name" value="3-HYDROXYISOBUTYRATE DEHYDROGENASE-LIKE 1, MITOCHONDRIAL-RELATED"/>
    <property type="match status" value="1"/>
</dbReference>
<name>A0AB33Z3Y4_9GAMM</name>
<dbReference type="InterPro" id="IPR008927">
    <property type="entry name" value="6-PGluconate_DH-like_C_sf"/>
</dbReference>
<dbReference type="Proteomes" id="UP000015462">
    <property type="component" value="Unassembled WGS sequence"/>
</dbReference>
<evidence type="ECO:0000313" key="6">
    <source>
        <dbReference type="EMBL" id="EPD13857.1"/>
    </source>
</evidence>
<dbReference type="AlphaFoldDB" id="A0AB33Z3Y4"/>